<accession>A0AA85JXE5</accession>
<name>A0AA85JXE5_TRIRE</name>
<dbReference type="WBParaSite" id="TREG1_63950.1">
    <property type="protein sequence ID" value="TREG1_63950.1"/>
    <property type="gene ID" value="TREG1_63950"/>
</dbReference>
<evidence type="ECO:0000313" key="3">
    <source>
        <dbReference type="WBParaSite" id="TREG1_63950.2"/>
    </source>
</evidence>
<sequence>MFAFNCNVAIFILQTYLQIYFLRQIYCNDCVLHIDDLNNCAKLVGIKRIPEKHEGFGFGFGSVSDVEHMCRTRWHIKVYSCAQLTILGRCSSESKSHFRDVMWRFIFDTTPYEKAANYLCQPYNLRIFRHHLDNCLFIHESQVEKCSKDYSNLLSKTHLQLANSNPVNSRNADEYANYMKSVLSATYCSGTLAKIDCIKSILSGHCANDIIELIQNYFRETLPSGCEKTVRSVGYLKQQNVTNETDSSADMIMNDFQIAYIKSYTGEDFDRTNQHFNRADVAPKEIQKSIEMHTNESVTNSSILAVEKVSSHEKNHCVKLSFHVTLFISILTTKLVDYALSAVQSL</sequence>
<organism evidence="1 2">
    <name type="scientific">Trichobilharzia regenti</name>
    <name type="common">Nasal bird schistosome</name>
    <dbReference type="NCBI Taxonomy" id="157069"/>
    <lineage>
        <taxon>Eukaryota</taxon>
        <taxon>Metazoa</taxon>
        <taxon>Spiralia</taxon>
        <taxon>Lophotrochozoa</taxon>
        <taxon>Platyhelminthes</taxon>
        <taxon>Trematoda</taxon>
        <taxon>Digenea</taxon>
        <taxon>Strigeidida</taxon>
        <taxon>Schistosomatoidea</taxon>
        <taxon>Schistosomatidae</taxon>
        <taxon>Trichobilharzia</taxon>
    </lineage>
</organism>
<proteinExistence type="predicted"/>
<dbReference type="WBParaSite" id="TREG1_63950.3">
    <property type="protein sequence ID" value="TREG1_63950.3"/>
    <property type="gene ID" value="TREG1_63950"/>
</dbReference>
<keyword evidence="1" id="KW-1185">Reference proteome</keyword>
<evidence type="ECO:0000313" key="2">
    <source>
        <dbReference type="WBParaSite" id="TREG1_63950.1"/>
    </source>
</evidence>
<evidence type="ECO:0000313" key="1">
    <source>
        <dbReference type="Proteomes" id="UP000050795"/>
    </source>
</evidence>
<dbReference type="WBParaSite" id="TREG1_63950.2">
    <property type="protein sequence ID" value="TREG1_63950.2"/>
    <property type="gene ID" value="TREG1_63950"/>
</dbReference>
<reference evidence="1" key="1">
    <citation type="submission" date="2022-06" db="EMBL/GenBank/DDBJ databases">
        <authorList>
            <person name="Berger JAMES D."/>
            <person name="Berger JAMES D."/>
        </authorList>
    </citation>
    <scope>NUCLEOTIDE SEQUENCE [LARGE SCALE GENOMIC DNA]</scope>
</reference>
<dbReference type="AlphaFoldDB" id="A0AA85JXE5"/>
<protein>
    <submittedName>
        <fullName evidence="2 3">Uncharacterized protein</fullName>
    </submittedName>
</protein>
<reference evidence="2 3" key="2">
    <citation type="submission" date="2023-11" db="UniProtKB">
        <authorList>
            <consortium name="WormBaseParasite"/>
        </authorList>
    </citation>
    <scope>IDENTIFICATION</scope>
</reference>
<dbReference type="Proteomes" id="UP000050795">
    <property type="component" value="Unassembled WGS sequence"/>
</dbReference>